<keyword evidence="2" id="KW-1185">Reference proteome</keyword>
<dbReference type="Gene3D" id="3.40.50.11310">
    <property type="entry name" value="Bacterial phosphonate metabolism protein PhnH"/>
    <property type="match status" value="1"/>
</dbReference>
<dbReference type="InterPro" id="IPR038058">
    <property type="entry name" value="PhnH-like_sp"/>
</dbReference>
<dbReference type="SUPFAM" id="SSF159709">
    <property type="entry name" value="PhnH-like"/>
    <property type="match status" value="1"/>
</dbReference>
<dbReference type="RefSeq" id="WP_425307749.1">
    <property type="nucleotide sequence ID" value="NZ_CP154795.1"/>
</dbReference>
<accession>A0ABZ3FKY5</accession>
<name>A0ABZ3FKY5_9ACTN</name>
<proteinExistence type="predicted"/>
<evidence type="ECO:0000313" key="1">
    <source>
        <dbReference type="EMBL" id="XAN06315.1"/>
    </source>
</evidence>
<organism evidence="1 2">
    <name type="scientific">Ammonicoccus fulvus</name>
    <dbReference type="NCBI Taxonomy" id="3138240"/>
    <lineage>
        <taxon>Bacteria</taxon>
        <taxon>Bacillati</taxon>
        <taxon>Actinomycetota</taxon>
        <taxon>Actinomycetes</taxon>
        <taxon>Propionibacteriales</taxon>
        <taxon>Propionibacteriaceae</taxon>
        <taxon>Ammonicoccus</taxon>
    </lineage>
</organism>
<dbReference type="NCBIfam" id="TIGR03292">
    <property type="entry name" value="PhnH_redo"/>
    <property type="match status" value="1"/>
</dbReference>
<gene>
    <name evidence="1" type="primary">phnH</name>
    <name evidence="1" type="ORF">AADG42_03010</name>
</gene>
<dbReference type="InterPro" id="IPR008772">
    <property type="entry name" value="Phosphonate_metab_PhnH"/>
</dbReference>
<dbReference type="Pfam" id="PF05845">
    <property type="entry name" value="PhnH"/>
    <property type="match status" value="1"/>
</dbReference>
<reference evidence="1 2" key="1">
    <citation type="submission" date="2024-04" db="EMBL/GenBank/DDBJ databases">
        <title>Isolation of an actinomycete strain from pig manure.</title>
        <authorList>
            <person name="Gong T."/>
            <person name="Yu Z."/>
            <person name="An M."/>
            <person name="Wei C."/>
            <person name="Yang W."/>
            <person name="Liu L."/>
        </authorList>
    </citation>
    <scope>NUCLEOTIDE SEQUENCE [LARGE SCALE GENOMIC DNA]</scope>
    <source>
        <strain evidence="1 2">ZF39</strain>
    </source>
</reference>
<dbReference type="Proteomes" id="UP001442841">
    <property type="component" value="Chromosome"/>
</dbReference>
<dbReference type="EMBL" id="CP154795">
    <property type="protein sequence ID" value="XAN06315.1"/>
    <property type="molecule type" value="Genomic_DNA"/>
</dbReference>
<evidence type="ECO:0000313" key="2">
    <source>
        <dbReference type="Proteomes" id="UP001442841"/>
    </source>
</evidence>
<sequence length="210" mass="21808">MTLHRLTSAEQARTATRSLLLDNDERQQVFRVCLDALAHPGTIRSLGITRHPAAHLPMLALTDLMTPVAALGTEPVDAITTIAGLTRAPITEPTAARWVLTGPDPDPAALRTLPTGTAADPHLGAMVCIPVADLAGPEGLPLTLAGPGIPETRTLTVDGLTAPVVAARAELNSAYPRGVDLLLITPDGRLAGLPRTTVITVNSGIEGDAR</sequence>
<keyword evidence="1" id="KW-0456">Lyase</keyword>
<dbReference type="GO" id="GO:0016829">
    <property type="term" value="F:lyase activity"/>
    <property type="evidence" value="ECO:0007669"/>
    <property type="project" value="UniProtKB-KW"/>
</dbReference>
<protein>
    <submittedName>
        <fullName evidence="1">Phosphonate C-P lyase system protein PhnH</fullName>
    </submittedName>
</protein>